<comment type="catalytic activity">
    <reaction evidence="17">
        <text>L-seryl-[protein] + ATP = O-phospho-L-seryl-[protein] + ADP + H(+)</text>
        <dbReference type="Rhea" id="RHEA:17989"/>
        <dbReference type="Rhea" id="RHEA-COMP:9863"/>
        <dbReference type="Rhea" id="RHEA-COMP:11604"/>
        <dbReference type="ChEBI" id="CHEBI:15378"/>
        <dbReference type="ChEBI" id="CHEBI:29999"/>
        <dbReference type="ChEBI" id="CHEBI:30616"/>
        <dbReference type="ChEBI" id="CHEBI:83421"/>
        <dbReference type="ChEBI" id="CHEBI:456216"/>
        <dbReference type="EC" id="2.7.11.1"/>
    </reaction>
</comment>
<keyword evidence="11 19" id="KW-1133">Transmembrane helix</keyword>
<dbReference type="Proteomes" id="UP001177003">
    <property type="component" value="Chromosome 4"/>
</dbReference>
<feature type="domain" description="Gnk2-homologous" evidence="22">
    <location>
        <begin position="134"/>
        <end position="243"/>
    </location>
</feature>
<name>A0AA36E2G2_LACSI</name>
<evidence type="ECO:0000256" key="5">
    <source>
        <dbReference type="ARBA" id="ARBA00022692"/>
    </source>
</evidence>
<dbReference type="PANTHER" id="PTHR27002">
    <property type="entry name" value="RECEPTOR-LIKE SERINE/THREONINE-PROTEIN KINASE SD1-8"/>
    <property type="match status" value="1"/>
</dbReference>
<evidence type="ECO:0000256" key="20">
    <source>
        <dbReference type="SAM" id="SignalP"/>
    </source>
</evidence>
<feature type="domain" description="Protein kinase" evidence="21">
    <location>
        <begin position="383"/>
        <end position="659"/>
    </location>
</feature>
<sequence>MDNFRLRFFFSLLILTHLVSVTIAETDFWYQYCYGTYTSSSSFKRNVDDVLYSITKTNNGYGFFNQTAGEGIDKVNAVALCRADINQSDCERCVDNASRKLQENCVYQKEAMGCYDYCQLVYSNSSLLYTTVMDKDDTKCFNNPSFTSNWTILKPSMVNLFDQLRTEASKGGSIRKYAARSMSVIPDSSTISGLVQCTPDLSESQCNQYLVDAINLLLDCSFGRTGSRVYKRGCNARYELYRFFNETWFPTHPPSLQSPQSGLITETKGTYIKGEFIGIVFAAGALIAISGFFIWHRHHLKVKHKGVCGSKSEKIYCFTLNVVCLSLNLVVLIVRIEADHKDHESDVPSSIYVDKSKFDGDNDDPFEMHHFHLSTIQDATNGFSLENKLGEGGFGAVYLGKLVDGREIAVKRLSKNSSQGLEEFKTEVRLIIKLQHKNLVKLLGCCIKGDERLLVYEYMVNTSLDSFLFDPTKAKELNWIKREKIICGVAKGLRYLHEDSRLKIIHRDLKTSNILLDDAMDPKISDFGTARIFGTNQIEAKTNIVVGTYGYMAPEYAMEGLFSTKSDVYSFGVLLLEIIHGSRNNGFYFQEHDETLLSYAWRTWKEGRGEDLIDKILIKNCSLNKTLRWIHIALLCVQEDPKDRPNMSSVVFMLEGQWSTLPEPSEPPLSFTKIVTFDQVTVTDTRTLRTSPSSQPLEAEF</sequence>
<dbReference type="CDD" id="cd14066">
    <property type="entry name" value="STKc_IRAK"/>
    <property type="match status" value="1"/>
</dbReference>
<keyword evidence="4" id="KW-0808">Transferase</keyword>
<dbReference type="PROSITE" id="PS51473">
    <property type="entry name" value="GNK2"/>
    <property type="match status" value="2"/>
</dbReference>
<evidence type="ECO:0000256" key="12">
    <source>
        <dbReference type="ARBA" id="ARBA00023136"/>
    </source>
</evidence>
<keyword evidence="3" id="KW-0723">Serine/threonine-protein kinase</keyword>
<feature type="chain" id="PRO_5041280427" description="non-specific serine/threonine protein kinase" evidence="20">
    <location>
        <begin position="25"/>
        <end position="701"/>
    </location>
</feature>
<keyword evidence="7" id="KW-0677">Repeat</keyword>
<dbReference type="PROSITE" id="PS00108">
    <property type="entry name" value="PROTEIN_KINASE_ST"/>
    <property type="match status" value="1"/>
</dbReference>
<feature type="transmembrane region" description="Helical" evidence="19">
    <location>
        <begin position="276"/>
        <end position="295"/>
    </location>
</feature>
<evidence type="ECO:0000259" key="22">
    <source>
        <dbReference type="PROSITE" id="PS51473"/>
    </source>
</evidence>
<keyword evidence="15" id="KW-0325">Glycoprotein</keyword>
<keyword evidence="6 20" id="KW-0732">Signal</keyword>
<evidence type="ECO:0000259" key="21">
    <source>
        <dbReference type="PROSITE" id="PS50011"/>
    </source>
</evidence>
<evidence type="ECO:0000256" key="10">
    <source>
        <dbReference type="ARBA" id="ARBA00022840"/>
    </source>
</evidence>
<dbReference type="InterPro" id="IPR002902">
    <property type="entry name" value="GNK2"/>
</dbReference>
<evidence type="ECO:0000313" key="24">
    <source>
        <dbReference type="Proteomes" id="UP001177003"/>
    </source>
</evidence>
<keyword evidence="10 18" id="KW-0067">ATP-binding</keyword>
<comment type="catalytic activity">
    <reaction evidence="16">
        <text>L-threonyl-[protein] + ATP = O-phospho-L-threonyl-[protein] + ADP + H(+)</text>
        <dbReference type="Rhea" id="RHEA:46608"/>
        <dbReference type="Rhea" id="RHEA-COMP:11060"/>
        <dbReference type="Rhea" id="RHEA-COMP:11605"/>
        <dbReference type="ChEBI" id="CHEBI:15378"/>
        <dbReference type="ChEBI" id="CHEBI:30013"/>
        <dbReference type="ChEBI" id="CHEBI:30616"/>
        <dbReference type="ChEBI" id="CHEBI:61977"/>
        <dbReference type="ChEBI" id="CHEBI:456216"/>
        <dbReference type="EC" id="2.7.11.1"/>
    </reaction>
</comment>
<evidence type="ECO:0000256" key="1">
    <source>
        <dbReference type="ARBA" id="ARBA00004167"/>
    </source>
</evidence>
<dbReference type="SUPFAM" id="SSF56112">
    <property type="entry name" value="Protein kinase-like (PK-like)"/>
    <property type="match status" value="1"/>
</dbReference>
<reference evidence="23" key="1">
    <citation type="submission" date="2023-04" db="EMBL/GenBank/DDBJ databases">
        <authorList>
            <person name="Vijverberg K."/>
            <person name="Xiong W."/>
            <person name="Schranz E."/>
        </authorList>
    </citation>
    <scope>NUCLEOTIDE SEQUENCE</scope>
</reference>
<dbReference type="EC" id="2.7.11.1" evidence="2"/>
<keyword evidence="24" id="KW-1185">Reference proteome</keyword>
<dbReference type="Gene3D" id="3.30.430.20">
    <property type="entry name" value="Gnk2 domain, C-X8-C-X2-C motif"/>
    <property type="match status" value="2"/>
</dbReference>
<evidence type="ECO:0000256" key="2">
    <source>
        <dbReference type="ARBA" id="ARBA00012513"/>
    </source>
</evidence>
<dbReference type="Pfam" id="PF01657">
    <property type="entry name" value="Stress-antifung"/>
    <property type="match status" value="2"/>
</dbReference>
<accession>A0AA36E2G2</accession>
<comment type="subcellular location">
    <subcellularLocation>
        <location evidence="1">Membrane</location>
        <topology evidence="1">Single-pass membrane protein</topology>
    </subcellularLocation>
</comment>
<dbReference type="PROSITE" id="PS50011">
    <property type="entry name" value="PROTEIN_KINASE_DOM"/>
    <property type="match status" value="1"/>
</dbReference>
<evidence type="ECO:0000256" key="11">
    <source>
        <dbReference type="ARBA" id="ARBA00022989"/>
    </source>
</evidence>
<dbReference type="Pfam" id="PF07714">
    <property type="entry name" value="PK_Tyr_Ser-Thr"/>
    <property type="match status" value="1"/>
</dbReference>
<feature type="transmembrane region" description="Helical" evidence="19">
    <location>
        <begin position="315"/>
        <end position="334"/>
    </location>
</feature>
<evidence type="ECO:0000256" key="8">
    <source>
        <dbReference type="ARBA" id="ARBA00022741"/>
    </source>
</evidence>
<evidence type="ECO:0000256" key="15">
    <source>
        <dbReference type="ARBA" id="ARBA00023180"/>
    </source>
</evidence>
<dbReference type="GO" id="GO:0005524">
    <property type="term" value="F:ATP binding"/>
    <property type="evidence" value="ECO:0007669"/>
    <property type="project" value="UniProtKB-UniRule"/>
</dbReference>
<evidence type="ECO:0000256" key="3">
    <source>
        <dbReference type="ARBA" id="ARBA00022527"/>
    </source>
</evidence>
<organism evidence="23 24">
    <name type="scientific">Lactuca saligna</name>
    <name type="common">Willowleaf lettuce</name>
    <dbReference type="NCBI Taxonomy" id="75948"/>
    <lineage>
        <taxon>Eukaryota</taxon>
        <taxon>Viridiplantae</taxon>
        <taxon>Streptophyta</taxon>
        <taxon>Embryophyta</taxon>
        <taxon>Tracheophyta</taxon>
        <taxon>Spermatophyta</taxon>
        <taxon>Magnoliopsida</taxon>
        <taxon>eudicotyledons</taxon>
        <taxon>Gunneridae</taxon>
        <taxon>Pentapetalae</taxon>
        <taxon>asterids</taxon>
        <taxon>campanulids</taxon>
        <taxon>Asterales</taxon>
        <taxon>Asteraceae</taxon>
        <taxon>Cichorioideae</taxon>
        <taxon>Cichorieae</taxon>
        <taxon>Lactucinae</taxon>
        <taxon>Lactuca</taxon>
    </lineage>
</organism>
<dbReference type="InterPro" id="IPR008271">
    <property type="entry name" value="Ser/Thr_kinase_AS"/>
</dbReference>
<feature type="signal peptide" evidence="20">
    <location>
        <begin position="1"/>
        <end position="24"/>
    </location>
</feature>
<keyword evidence="12 19" id="KW-0472">Membrane</keyword>
<dbReference type="GO" id="GO:0005886">
    <property type="term" value="C:plasma membrane"/>
    <property type="evidence" value="ECO:0007669"/>
    <property type="project" value="TreeGrafter"/>
</dbReference>
<evidence type="ECO:0000256" key="17">
    <source>
        <dbReference type="ARBA" id="ARBA00048679"/>
    </source>
</evidence>
<keyword evidence="14" id="KW-0675">Receptor</keyword>
<keyword evidence="5 19" id="KW-0812">Transmembrane</keyword>
<evidence type="ECO:0000256" key="18">
    <source>
        <dbReference type="PROSITE-ProRule" id="PRU10141"/>
    </source>
</evidence>
<keyword evidence="13" id="KW-1015">Disulfide bond</keyword>
<dbReference type="AlphaFoldDB" id="A0AA36E2G2"/>
<evidence type="ECO:0000256" key="19">
    <source>
        <dbReference type="SAM" id="Phobius"/>
    </source>
</evidence>
<dbReference type="Gene3D" id="1.10.510.10">
    <property type="entry name" value="Transferase(Phosphotransferase) domain 1"/>
    <property type="match status" value="1"/>
</dbReference>
<evidence type="ECO:0000256" key="7">
    <source>
        <dbReference type="ARBA" id="ARBA00022737"/>
    </source>
</evidence>
<evidence type="ECO:0000313" key="23">
    <source>
        <dbReference type="EMBL" id="CAI9279808.1"/>
    </source>
</evidence>
<dbReference type="InterPro" id="IPR001245">
    <property type="entry name" value="Ser-Thr/Tyr_kinase_cat_dom"/>
</dbReference>
<dbReference type="Gene3D" id="3.30.200.20">
    <property type="entry name" value="Phosphorylase Kinase, domain 1"/>
    <property type="match status" value="1"/>
</dbReference>
<dbReference type="InterPro" id="IPR017441">
    <property type="entry name" value="Protein_kinase_ATP_BS"/>
</dbReference>
<dbReference type="FunFam" id="3.30.200.20:FF:000195">
    <property type="entry name" value="G-type lectin S-receptor-like serine/threonine-protein kinase"/>
    <property type="match status" value="1"/>
</dbReference>
<feature type="binding site" evidence="18">
    <location>
        <position position="411"/>
    </location>
    <ligand>
        <name>ATP</name>
        <dbReference type="ChEBI" id="CHEBI:30616"/>
    </ligand>
</feature>
<dbReference type="FunFam" id="1.10.510.10:FF:001697">
    <property type="entry name" value="Uncharacterized protein"/>
    <property type="match status" value="1"/>
</dbReference>
<evidence type="ECO:0000256" key="13">
    <source>
        <dbReference type="ARBA" id="ARBA00023157"/>
    </source>
</evidence>
<evidence type="ECO:0000256" key="14">
    <source>
        <dbReference type="ARBA" id="ARBA00023170"/>
    </source>
</evidence>
<evidence type="ECO:0000256" key="16">
    <source>
        <dbReference type="ARBA" id="ARBA00047899"/>
    </source>
</evidence>
<dbReference type="SMART" id="SM00220">
    <property type="entry name" value="S_TKc"/>
    <property type="match status" value="1"/>
</dbReference>
<dbReference type="InterPro" id="IPR011009">
    <property type="entry name" value="Kinase-like_dom_sf"/>
</dbReference>
<evidence type="ECO:0000256" key="9">
    <source>
        <dbReference type="ARBA" id="ARBA00022777"/>
    </source>
</evidence>
<dbReference type="PROSITE" id="PS00107">
    <property type="entry name" value="PROTEIN_KINASE_ATP"/>
    <property type="match status" value="1"/>
</dbReference>
<dbReference type="InterPro" id="IPR038408">
    <property type="entry name" value="GNK2_sf"/>
</dbReference>
<gene>
    <name evidence="23" type="ORF">LSALG_LOCUS19585</name>
</gene>
<evidence type="ECO:0000256" key="6">
    <source>
        <dbReference type="ARBA" id="ARBA00022729"/>
    </source>
</evidence>
<feature type="domain" description="Gnk2-homologous" evidence="22">
    <location>
        <begin position="25"/>
        <end position="127"/>
    </location>
</feature>
<dbReference type="CDD" id="cd23509">
    <property type="entry name" value="Gnk2-like"/>
    <property type="match status" value="2"/>
</dbReference>
<keyword evidence="9" id="KW-0418">Kinase</keyword>
<protein>
    <recommendedName>
        <fullName evidence="2">non-specific serine/threonine protein kinase</fullName>
        <ecNumber evidence="2">2.7.11.1</ecNumber>
    </recommendedName>
</protein>
<dbReference type="EMBL" id="OX465080">
    <property type="protein sequence ID" value="CAI9279808.1"/>
    <property type="molecule type" value="Genomic_DNA"/>
</dbReference>
<proteinExistence type="predicted"/>
<evidence type="ECO:0000256" key="4">
    <source>
        <dbReference type="ARBA" id="ARBA00022679"/>
    </source>
</evidence>
<keyword evidence="8 18" id="KW-0547">Nucleotide-binding</keyword>
<dbReference type="PANTHER" id="PTHR27002:SF804">
    <property type="entry name" value="OS02G0710500 PROTEIN"/>
    <property type="match status" value="1"/>
</dbReference>
<dbReference type="GO" id="GO:0004674">
    <property type="term" value="F:protein serine/threonine kinase activity"/>
    <property type="evidence" value="ECO:0007669"/>
    <property type="project" value="UniProtKB-KW"/>
</dbReference>
<dbReference type="InterPro" id="IPR000719">
    <property type="entry name" value="Prot_kinase_dom"/>
</dbReference>